<evidence type="ECO:0008006" key="4">
    <source>
        <dbReference type="Google" id="ProtNLM"/>
    </source>
</evidence>
<keyword evidence="1" id="KW-0732">Signal</keyword>
<evidence type="ECO:0000313" key="2">
    <source>
        <dbReference type="EMBL" id="RZQ52991.1"/>
    </source>
</evidence>
<dbReference type="RefSeq" id="WP_130255716.1">
    <property type="nucleotide sequence ID" value="NZ_PPSX01000038.1"/>
</dbReference>
<dbReference type="AlphaFoldDB" id="A0A4Q7IMH1"/>
<dbReference type="Proteomes" id="UP000291338">
    <property type="component" value="Unassembled WGS sequence"/>
</dbReference>
<proteinExistence type="predicted"/>
<gene>
    <name evidence="2" type="ORF">C1E23_11580</name>
</gene>
<feature type="signal peptide" evidence="1">
    <location>
        <begin position="1"/>
        <end position="21"/>
    </location>
</feature>
<evidence type="ECO:0000313" key="3">
    <source>
        <dbReference type="Proteomes" id="UP000291338"/>
    </source>
</evidence>
<organism evidence="2 3">
    <name type="scientific">Pseudoalteromonas phenolica</name>
    <dbReference type="NCBI Taxonomy" id="161398"/>
    <lineage>
        <taxon>Bacteria</taxon>
        <taxon>Pseudomonadati</taxon>
        <taxon>Pseudomonadota</taxon>
        <taxon>Gammaproteobacteria</taxon>
        <taxon>Alteromonadales</taxon>
        <taxon>Pseudoalteromonadaceae</taxon>
        <taxon>Pseudoalteromonas</taxon>
    </lineage>
</organism>
<name>A0A4Q7IMH1_9GAMM</name>
<comment type="caution">
    <text evidence="2">The sequence shown here is derived from an EMBL/GenBank/DDBJ whole genome shotgun (WGS) entry which is preliminary data.</text>
</comment>
<protein>
    <recommendedName>
        <fullName evidence="4">Lipoprotein</fullName>
    </recommendedName>
</protein>
<sequence>MKTTFALAVLSCIALSGCQSSTTIISPPESSLQSYISNLSCDASYQCKVIGVGERAACGGPSKYLVFSTKSLDEETVERLAAEETAKERILNERNEIQDSCKQVLPIQSLCVKNACQSFPIGN</sequence>
<dbReference type="PROSITE" id="PS51257">
    <property type="entry name" value="PROKAR_LIPOPROTEIN"/>
    <property type="match status" value="1"/>
</dbReference>
<evidence type="ECO:0000256" key="1">
    <source>
        <dbReference type="SAM" id="SignalP"/>
    </source>
</evidence>
<accession>A0A4Q7IMH1</accession>
<dbReference type="EMBL" id="PPSX01000038">
    <property type="protein sequence ID" value="RZQ52991.1"/>
    <property type="molecule type" value="Genomic_DNA"/>
</dbReference>
<reference evidence="2 3" key="1">
    <citation type="submission" date="2018-01" db="EMBL/GenBank/DDBJ databases">
        <title>Co-occurrence of chitin degradation, pigmentation and bioactivity in marine Pseudoalteromonas.</title>
        <authorList>
            <person name="Paulsen S."/>
            <person name="Gram L."/>
            <person name="Machado H."/>
        </authorList>
    </citation>
    <scope>NUCLEOTIDE SEQUENCE [LARGE SCALE GENOMIC DNA]</scope>
    <source>
        <strain evidence="2 3">S3898</strain>
    </source>
</reference>
<feature type="chain" id="PRO_5020662711" description="Lipoprotein" evidence="1">
    <location>
        <begin position="22"/>
        <end position="123"/>
    </location>
</feature>